<name>A0A5J5IHZ8_9BACT</name>
<gene>
    <name evidence="2" type="ORF">FW778_15140</name>
</gene>
<dbReference type="EMBL" id="VYQF01000004">
    <property type="protein sequence ID" value="KAA9038231.1"/>
    <property type="molecule type" value="Genomic_DNA"/>
</dbReference>
<dbReference type="Gene3D" id="1.20.120.450">
    <property type="entry name" value="dinb family like domain"/>
    <property type="match status" value="1"/>
</dbReference>
<keyword evidence="3" id="KW-1185">Reference proteome</keyword>
<dbReference type="InterPro" id="IPR024775">
    <property type="entry name" value="DinB-like"/>
</dbReference>
<dbReference type="Proteomes" id="UP000326903">
    <property type="component" value="Unassembled WGS sequence"/>
</dbReference>
<dbReference type="AlphaFoldDB" id="A0A5J5IHZ8"/>
<feature type="domain" description="DinB-like" evidence="1">
    <location>
        <begin position="16"/>
        <end position="151"/>
    </location>
</feature>
<accession>A0A5J5IHZ8</accession>
<dbReference type="InterPro" id="IPR034660">
    <property type="entry name" value="DinB/YfiT-like"/>
</dbReference>
<protein>
    <submittedName>
        <fullName evidence="2">DinB family protein</fullName>
    </submittedName>
</protein>
<evidence type="ECO:0000259" key="1">
    <source>
        <dbReference type="Pfam" id="PF12867"/>
    </source>
</evidence>
<sequence length="157" mass="18457">MYISLLPDDGLLLKHLKENFDKTKEFIFSLPEEKLTYRYAKDKWNIKEILVHIIDDERIYAYRALCFARNDKTELPGFEQDDYATFSNANNRSIENILNEYESVRNATITLFESFDKTALLREGVANKNKVTVRALGYHLAGHELHHINIIKEKYLN</sequence>
<evidence type="ECO:0000313" key="2">
    <source>
        <dbReference type="EMBL" id="KAA9038231.1"/>
    </source>
</evidence>
<reference evidence="2 3" key="1">
    <citation type="submission" date="2019-09" db="EMBL/GenBank/DDBJ databases">
        <title>Draft genome sequence of Ginsengibacter sp. BR5-29.</title>
        <authorList>
            <person name="Im W.-T."/>
        </authorList>
    </citation>
    <scope>NUCLEOTIDE SEQUENCE [LARGE SCALE GENOMIC DNA]</scope>
    <source>
        <strain evidence="2 3">BR5-29</strain>
    </source>
</reference>
<organism evidence="2 3">
    <name type="scientific">Ginsengibacter hankyongi</name>
    <dbReference type="NCBI Taxonomy" id="2607284"/>
    <lineage>
        <taxon>Bacteria</taxon>
        <taxon>Pseudomonadati</taxon>
        <taxon>Bacteroidota</taxon>
        <taxon>Chitinophagia</taxon>
        <taxon>Chitinophagales</taxon>
        <taxon>Chitinophagaceae</taxon>
        <taxon>Ginsengibacter</taxon>
    </lineage>
</organism>
<dbReference type="SUPFAM" id="SSF109854">
    <property type="entry name" value="DinB/YfiT-like putative metalloenzymes"/>
    <property type="match status" value="1"/>
</dbReference>
<evidence type="ECO:0000313" key="3">
    <source>
        <dbReference type="Proteomes" id="UP000326903"/>
    </source>
</evidence>
<dbReference type="Pfam" id="PF12867">
    <property type="entry name" value="DinB_2"/>
    <property type="match status" value="1"/>
</dbReference>
<proteinExistence type="predicted"/>
<comment type="caution">
    <text evidence="2">The sequence shown here is derived from an EMBL/GenBank/DDBJ whole genome shotgun (WGS) entry which is preliminary data.</text>
</comment>